<sequence>MTTPAPGFAVEVGELERHAAELPQVAAAMRKPLSILREHTASPRPQEVAAVSAVEHEYGTFTEDLANRQSRAADLVDATALALHDIAQVYRRVDGQG</sequence>
<evidence type="ECO:0000313" key="2">
    <source>
        <dbReference type="Proteomes" id="UP000294927"/>
    </source>
</evidence>
<accession>A0A4R7VB15</accession>
<dbReference type="RefSeq" id="WP_133905862.1">
    <property type="nucleotide sequence ID" value="NZ_SOCP01000011.1"/>
</dbReference>
<dbReference type="Proteomes" id="UP000294927">
    <property type="component" value="Unassembled WGS sequence"/>
</dbReference>
<name>A0A4R7VB15_9PSEU</name>
<reference evidence="1 2" key="1">
    <citation type="submission" date="2019-03" db="EMBL/GenBank/DDBJ databases">
        <title>Genomic Encyclopedia of Archaeal and Bacterial Type Strains, Phase II (KMG-II): from individual species to whole genera.</title>
        <authorList>
            <person name="Goeker M."/>
        </authorList>
    </citation>
    <scope>NUCLEOTIDE SEQUENCE [LARGE SCALE GENOMIC DNA]</scope>
    <source>
        <strain evidence="1 2">DSM 45499</strain>
    </source>
</reference>
<gene>
    <name evidence="1" type="ORF">CLV71_111162</name>
</gene>
<organism evidence="1 2">
    <name type="scientific">Actinophytocola oryzae</name>
    <dbReference type="NCBI Taxonomy" id="502181"/>
    <lineage>
        <taxon>Bacteria</taxon>
        <taxon>Bacillati</taxon>
        <taxon>Actinomycetota</taxon>
        <taxon>Actinomycetes</taxon>
        <taxon>Pseudonocardiales</taxon>
        <taxon>Pseudonocardiaceae</taxon>
    </lineage>
</organism>
<dbReference type="OrthoDB" id="3690954at2"/>
<comment type="caution">
    <text evidence="1">The sequence shown here is derived from an EMBL/GenBank/DDBJ whole genome shotgun (WGS) entry which is preliminary data.</text>
</comment>
<evidence type="ECO:0000313" key="1">
    <source>
        <dbReference type="EMBL" id="TDV46204.1"/>
    </source>
</evidence>
<protein>
    <recommendedName>
        <fullName evidence="3">PE family protein</fullName>
    </recommendedName>
</protein>
<keyword evidence="2" id="KW-1185">Reference proteome</keyword>
<evidence type="ECO:0008006" key="3">
    <source>
        <dbReference type="Google" id="ProtNLM"/>
    </source>
</evidence>
<dbReference type="AlphaFoldDB" id="A0A4R7VB15"/>
<dbReference type="EMBL" id="SOCP01000011">
    <property type="protein sequence ID" value="TDV46204.1"/>
    <property type="molecule type" value="Genomic_DNA"/>
</dbReference>
<proteinExistence type="predicted"/>